<keyword evidence="2" id="KW-1185">Reference proteome</keyword>
<gene>
    <name evidence="1" type="ORF">P4O66_006408</name>
</gene>
<evidence type="ECO:0000313" key="2">
    <source>
        <dbReference type="Proteomes" id="UP001239994"/>
    </source>
</evidence>
<sequence>MADKHGDYFLSWLQDAQHVAQGRWELRKLQAEGVGGLELAGKLRPCRAPGESAGNGHSVQTLSPREAGSTVIIFIGTRETACKNTTDERKRAFIDQNLRDYYWKDGRFKSHSVTEVSHLSHML</sequence>
<name>A0AAD8ZI70_9TELE</name>
<protein>
    <submittedName>
        <fullName evidence="1">Uncharacterized protein</fullName>
    </submittedName>
</protein>
<dbReference type="Proteomes" id="UP001239994">
    <property type="component" value="Unassembled WGS sequence"/>
</dbReference>
<dbReference type="EMBL" id="JAROKS010000011">
    <property type="protein sequence ID" value="KAK1799889.1"/>
    <property type="molecule type" value="Genomic_DNA"/>
</dbReference>
<dbReference type="AlphaFoldDB" id="A0AAD8ZI70"/>
<proteinExistence type="predicted"/>
<accession>A0AAD8ZI70</accession>
<reference evidence="1" key="1">
    <citation type="submission" date="2023-03" db="EMBL/GenBank/DDBJ databases">
        <title>Electrophorus voltai genome.</title>
        <authorList>
            <person name="Bian C."/>
        </authorList>
    </citation>
    <scope>NUCLEOTIDE SEQUENCE</scope>
    <source>
        <strain evidence="1">CB-2022</strain>
        <tissue evidence="1">Muscle</tissue>
    </source>
</reference>
<evidence type="ECO:0000313" key="1">
    <source>
        <dbReference type="EMBL" id="KAK1799889.1"/>
    </source>
</evidence>
<organism evidence="1 2">
    <name type="scientific">Electrophorus voltai</name>
    <dbReference type="NCBI Taxonomy" id="2609070"/>
    <lineage>
        <taxon>Eukaryota</taxon>
        <taxon>Metazoa</taxon>
        <taxon>Chordata</taxon>
        <taxon>Craniata</taxon>
        <taxon>Vertebrata</taxon>
        <taxon>Euteleostomi</taxon>
        <taxon>Actinopterygii</taxon>
        <taxon>Neopterygii</taxon>
        <taxon>Teleostei</taxon>
        <taxon>Ostariophysi</taxon>
        <taxon>Gymnotiformes</taxon>
        <taxon>Gymnotoidei</taxon>
        <taxon>Gymnotidae</taxon>
        <taxon>Electrophorus</taxon>
    </lineage>
</organism>
<comment type="caution">
    <text evidence="1">The sequence shown here is derived from an EMBL/GenBank/DDBJ whole genome shotgun (WGS) entry which is preliminary data.</text>
</comment>
<feature type="non-terminal residue" evidence="1">
    <location>
        <position position="123"/>
    </location>
</feature>